<dbReference type="SUPFAM" id="SSF51735">
    <property type="entry name" value="NAD(P)-binding Rossmann-fold domains"/>
    <property type="match status" value="1"/>
</dbReference>
<dbReference type="SUPFAM" id="SSF50129">
    <property type="entry name" value="GroES-like"/>
    <property type="match status" value="1"/>
</dbReference>
<dbReference type="Proteomes" id="UP000774617">
    <property type="component" value="Unassembled WGS sequence"/>
</dbReference>
<dbReference type="InterPro" id="IPR036291">
    <property type="entry name" value="NAD(P)-bd_dom_sf"/>
</dbReference>
<name>A0ABQ8GBN2_9PEZI</name>
<dbReference type="InterPro" id="IPR020843">
    <property type="entry name" value="ER"/>
</dbReference>
<comment type="subunit">
    <text evidence="2">Monomer.</text>
</comment>
<evidence type="ECO:0000313" key="6">
    <source>
        <dbReference type="Proteomes" id="UP000774617"/>
    </source>
</evidence>
<comment type="similarity">
    <text evidence="1">Belongs to the zinc-containing alcohol dehydrogenase family.</text>
</comment>
<evidence type="ECO:0000259" key="4">
    <source>
        <dbReference type="SMART" id="SM00829"/>
    </source>
</evidence>
<dbReference type="InterPro" id="IPR047122">
    <property type="entry name" value="Trans-enoyl_RdTase-like"/>
</dbReference>
<dbReference type="InterPro" id="IPR013149">
    <property type="entry name" value="ADH-like_C"/>
</dbReference>
<protein>
    <submittedName>
        <fullName evidence="5">Zinc-binding oxidoreductase-like protein CipB</fullName>
    </submittedName>
</protein>
<keyword evidence="6" id="KW-1185">Reference proteome</keyword>
<dbReference type="EMBL" id="JAGTJR010000012">
    <property type="protein sequence ID" value="KAH7051128.1"/>
    <property type="molecule type" value="Genomic_DNA"/>
</dbReference>
<proteinExistence type="inferred from homology"/>
<evidence type="ECO:0000313" key="5">
    <source>
        <dbReference type="EMBL" id="KAH7051128.1"/>
    </source>
</evidence>
<accession>A0ABQ8GBN2</accession>
<dbReference type="PANTHER" id="PTHR45348:SF2">
    <property type="entry name" value="ZINC-TYPE ALCOHOL DEHYDROGENASE-LIKE PROTEIN C2E1P3.01"/>
    <property type="match status" value="1"/>
</dbReference>
<feature type="domain" description="Enoyl reductase (ER)" evidence="4">
    <location>
        <begin position="28"/>
        <end position="375"/>
    </location>
</feature>
<dbReference type="Gene3D" id="3.90.180.10">
    <property type="entry name" value="Medium-chain alcohol dehydrogenases, catalytic domain"/>
    <property type="match status" value="1"/>
</dbReference>
<dbReference type="InterPro" id="IPR011032">
    <property type="entry name" value="GroES-like_sf"/>
</dbReference>
<dbReference type="Pfam" id="PF08240">
    <property type="entry name" value="ADH_N"/>
    <property type="match status" value="1"/>
</dbReference>
<sequence>MYTQSSDFTYTYHSQTMANRAAWITAVRAKPLKVDSAPYPKAGPGEVIIKNSVVAINHIDWKIQDFGFLLEQYPNVLGADVAGVVEEVGPGVKLLKKGDRIAAMGHGLQTQNPAHGGFQHYTAVLESIATPIPHSMNFEDGVVLPIAVSTAAGGLYHKDKLALPLPSHEPTPSGKTILVWGGSSAVGSMAIQLAAASGVRVVATASSHNHKLVRYLGSNAAVDYKSPNVVNEILLALQEVGGEFAGVYDAISEGDSFDNVGAVLRKLGGAKVVNVLPPHNPPEVFQPSVGEYLYCYDASSLCANEMFESVLATDVLREENKGVLEAVWAKFLPGALISRQLKAFPEPLVIGEGLEAVQEGLEKLKAGVSAKKLVVKL</sequence>
<evidence type="ECO:0000256" key="1">
    <source>
        <dbReference type="ARBA" id="ARBA00008072"/>
    </source>
</evidence>
<dbReference type="SMART" id="SM00829">
    <property type="entry name" value="PKS_ER"/>
    <property type="match status" value="1"/>
</dbReference>
<dbReference type="Gene3D" id="3.40.50.720">
    <property type="entry name" value="NAD(P)-binding Rossmann-like Domain"/>
    <property type="match status" value="1"/>
</dbReference>
<reference evidence="5 6" key="1">
    <citation type="journal article" date="2021" name="Nat. Commun.">
        <title>Genetic determinants of endophytism in the Arabidopsis root mycobiome.</title>
        <authorList>
            <person name="Mesny F."/>
            <person name="Miyauchi S."/>
            <person name="Thiergart T."/>
            <person name="Pickel B."/>
            <person name="Atanasova L."/>
            <person name="Karlsson M."/>
            <person name="Huettel B."/>
            <person name="Barry K.W."/>
            <person name="Haridas S."/>
            <person name="Chen C."/>
            <person name="Bauer D."/>
            <person name="Andreopoulos W."/>
            <person name="Pangilinan J."/>
            <person name="LaButti K."/>
            <person name="Riley R."/>
            <person name="Lipzen A."/>
            <person name="Clum A."/>
            <person name="Drula E."/>
            <person name="Henrissat B."/>
            <person name="Kohler A."/>
            <person name="Grigoriev I.V."/>
            <person name="Martin F.M."/>
            <person name="Hacquard S."/>
        </authorList>
    </citation>
    <scope>NUCLEOTIDE SEQUENCE [LARGE SCALE GENOMIC DNA]</scope>
    <source>
        <strain evidence="5 6">MPI-SDFR-AT-0080</strain>
    </source>
</reference>
<dbReference type="InterPro" id="IPR013154">
    <property type="entry name" value="ADH-like_N"/>
</dbReference>
<gene>
    <name evidence="5" type="ORF">B0J12DRAFT_662127</name>
</gene>
<organism evidence="5 6">
    <name type="scientific">Macrophomina phaseolina</name>
    <dbReference type="NCBI Taxonomy" id="35725"/>
    <lineage>
        <taxon>Eukaryota</taxon>
        <taxon>Fungi</taxon>
        <taxon>Dikarya</taxon>
        <taxon>Ascomycota</taxon>
        <taxon>Pezizomycotina</taxon>
        <taxon>Dothideomycetes</taxon>
        <taxon>Dothideomycetes incertae sedis</taxon>
        <taxon>Botryosphaeriales</taxon>
        <taxon>Botryosphaeriaceae</taxon>
        <taxon>Macrophomina</taxon>
    </lineage>
</organism>
<keyword evidence="3" id="KW-0560">Oxidoreductase</keyword>
<comment type="caution">
    <text evidence="5">The sequence shown here is derived from an EMBL/GenBank/DDBJ whole genome shotgun (WGS) entry which is preliminary data.</text>
</comment>
<dbReference type="Pfam" id="PF00107">
    <property type="entry name" value="ADH_zinc_N"/>
    <property type="match status" value="1"/>
</dbReference>
<dbReference type="CDD" id="cd08249">
    <property type="entry name" value="enoyl_reductase_like"/>
    <property type="match status" value="1"/>
</dbReference>
<dbReference type="PANTHER" id="PTHR45348">
    <property type="entry name" value="HYPOTHETICAL OXIDOREDUCTASE (EUROFUNG)"/>
    <property type="match status" value="1"/>
</dbReference>
<evidence type="ECO:0000256" key="3">
    <source>
        <dbReference type="ARBA" id="ARBA00023002"/>
    </source>
</evidence>
<evidence type="ECO:0000256" key="2">
    <source>
        <dbReference type="ARBA" id="ARBA00011245"/>
    </source>
</evidence>